<accession>A0A557RZB3</accession>
<dbReference type="CDD" id="cd09010">
    <property type="entry name" value="MTAP_SsMTAPII_like_MTIP"/>
    <property type="match status" value="1"/>
</dbReference>
<dbReference type="GO" id="GO:0005829">
    <property type="term" value="C:cytosol"/>
    <property type="evidence" value="ECO:0007669"/>
    <property type="project" value="TreeGrafter"/>
</dbReference>
<comment type="miscellaneous">
    <text evidence="3">Although this enzyme belongs to the family of MTA phosphorylases based on sequence homology, it has been shown that conserved amino acid substitutions in the substrate binding pocket convert the substrate specificity of this enzyme from 6-aminopurines to 6-oxopurines.</text>
</comment>
<dbReference type="OrthoDB" id="1523230at2"/>
<gene>
    <name evidence="5" type="ORF">FHP88_16605</name>
</gene>
<keyword evidence="2 3" id="KW-0808">Transferase</keyword>
<proteinExistence type="inferred from homology"/>
<keyword evidence="1 3" id="KW-0328">Glycosyltransferase</keyword>
<comment type="subunit">
    <text evidence="3">Homotrimer.</text>
</comment>
<comment type="pathway">
    <text evidence="3">Purine metabolism; purine nucleoside salvage.</text>
</comment>
<dbReference type="GO" id="GO:0006166">
    <property type="term" value="P:purine ribonucleoside salvage"/>
    <property type="evidence" value="ECO:0007669"/>
    <property type="project" value="UniProtKB-UniRule"/>
</dbReference>
<evidence type="ECO:0000313" key="5">
    <source>
        <dbReference type="EMBL" id="TVO70507.1"/>
    </source>
</evidence>
<dbReference type="InterPro" id="IPR010044">
    <property type="entry name" value="MTAP"/>
</dbReference>
<dbReference type="NCBIfam" id="NF006599">
    <property type="entry name" value="PRK09136.1"/>
    <property type="match status" value="1"/>
</dbReference>
<feature type="binding site" evidence="3">
    <location>
        <begin position="52"/>
        <end position="53"/>
    </location>
    <ligand>
        <name>phosphate</name>
        <dbReference type="ChEBI" id="CHEBI:43474"/>
    </ligand>
</feature>
<evidence type="ECO:0000259" key="4">
    <source>
        <dbReference type="Pfam" id="PF01048"/>
    </source>
</evidence>
<dbReference type="Pfam" id="PF01048">
    <property type="entry name" value="PNP_UDP_1"/>
    <property type="match status" value="1"/>
</dbReference>
<comment type="catalytic activity">
    <reaction evidence="3">
        <text>S-methyl-5'-thioinosine + phosphate = 5-(methylsulfanyl)-alpha-D-ribose 1-phosphate + hypoxanthine</text>
        <dbReference type="Rhea" id="RHEA:30643"/>
        <dbReference type="ChEBI" id="CHEBI:17368"/>
        <dbReference type="ChEBI" id="CHEBI:43474"/>
        <dbReference type="ChEBI" id="CHEBI:48595"/>
        <dbReference type="ChEBI" id="CHEBI:58533"/>
        <dbReference type="EC" id="2.4.2.44"/>
    </reaction>
</comment>
<feature type="binding site" evidence="3">
    <location>
        <begin position="209"/>
        <end position="211"/>
    </location>
    <ligand>
        <name>substrate</name>
    </ligand>
</feature>
<feature type="binding site" evidence="3">
    <location>
        <position position="186"/>
    </location>
    <ligand>
        <name>phosphate</name>
        <dbReference type="ChEBI" id="CHEBI:43474"/>
    </ligand>
</feature>
<evidence type="ECO:0000256" key="2">
    <source>
        <dbReference type="ARBA" id="ARBA00022679"/>
    </source>
</evidence>
<evidence type="ECO:0000256" key="1">
    <source>
        <dbReference type="ARBA" id="ARBA00022676"/>
    </source>
</evidence>
<dbReference type="GO" id="GO:0017061">
    <property type="term" value="F:S-methyl-5-thioadenosine phosphorylase activity"/>
    <property type="evidence" value="ECO:0007669"/>
    <property type="project" value="InterPro"/>
</dbReference>
<name>A0A557RZB3_9GAMM</name>
<dbReference type="EC" id="2.4.2.44" evidence="3"/>
<dbReference type="GO" id="GO:0019509">
    <property type="term" value="P:L-methionine salvage from methylthioadenosine"/>
    <property type="evidence" value="ECO:0007669"/>
    <property type="project" value="TreeGrafter"/>
</dbReference>
<feature type="binding site" evidence="3">
    <location>
        <position position="185"/>
    </location>
    <ligand>
        <name>substrate</name>
    </ligand>
</feature>
<feature type="domain" description="Nucleoside phosphorylase" evidence="4">
    <location>
        <begin position="3"/>
        <end position="242"/>
    </location>
</feature>
<feature type="site" description="Important for substrate specificity" evidence="3">
    <location>
        <position position="167"/>
    </location>
</feature>
<sequence>MPTLAIIGGSGFTKLEALEIVRREVVHTPYGEPSAPLTHGMFGGKKVVFLPRHGTAHTIPPHKVNYRANIWALKHIGVKRIVGVAAVGGIGPEMAPGVIAIPNQIIDYTYGRDHTYFENDLSHVTHIDFTEPYSESLRQRLLAAAESSNVTIVSHGVYGATQGPRLETAMEINRLEREGCSLVGMTGMPETALARELDLDYACCAVVANWAAGRGDGPITMMEIEKHIGIGMSRVVCLIAALVSSSDKDG</sequence>
<evidence type="ECO:0000313" key="6">
    <source>
        <dbReference type="Proteomes" id="UP000316649"/>
    </source>
</evidence>
<organism evidence="5 6">
    <name type="scientific">Sedimenticola selenatireducens</name>
    <dbReference type="NCBI Taxonomy" id="191960"/>
    <lineage>
        <taxon>Bacteria</taxon>
        <taxon>Pseudomonadati</taxon>
        <taxon>Pseudomonadota</taxon>
        <taxon>Gammaproteobacteria</taxon>
        <taxon>Chromatiales</taxon>
        <taxon>Sedimenticolaceae</taxon>
        <taxon>Sedimenticola</taxon>
    </lineage>
</organism>
<comment type="function">
    <text evidence="3">Catalyzes the reversible phosphorylation of S-methyl-5'-thioinosine (MTI) to hypoxanthine and 5-methylthioribose-1-phosphate. Involved in the breakdown of S-methyl-5'-thioadenosine (MTA), a major by-product of polyamine biosynthesis. Catabolism of (MTA) occurs via deamination to MTI and phosphorolysis to hypoxanthine.</text>
</comment>
<comment type="similarity">
    <text evidence="3">Belongs to the PNP/MTAP phosphorylase family. MTAP subfamily.</text>
</comment>
<reference evidence="5 6" key="1">
    <citation type="submission" date="2019-07" db="EMBL/GenBank/DDBJ databases">
        <title>The pathways for chlorine oxyanion respiration interact through the shared metabolite chlorate.</title>
        <authorList>
            <person name="Barnum T.P."/>
            <person name="Cheng Y."/>
            <person name="Hill K.A."/>
            <person name="Lucas L.N."/>
            <person name="Carlson H.K."/>
            <person name="Coates J.D."/>
        </authorList>
    </citation>
    <scope>NUCLEOTIDE SEQUENCE [LARGE SCALE GENOMIC DNA]</scope>
    <source>
        <strain evidence="5 6">BK-1</strain>
    </source>
</reference>
<dbReference type="PANTHER" id="PTHR42679:SF2">
    <property type="entry name" value="S-METHYL-5'-THIOADENOSINE PHOSPHORYLASE"/>
    <property type="match status" value="1"/>
</dbReference>
<comment type="caution">
    <text evidence="3">Lacks conserved residue(s) required for the propagation of feature annotation.</text>
</comment>
<keyword evidence="3" id="KW-0660">Purine salvage</keyword>
<dbReference type="AlphaFoldDB" id="A0A557RZB3"/>
<evidence type="ECO:0000256" key="3">
    <source>
        <dbReference type="HAMAP-Rule" id="MF_01963"/>
    </source>
</evidence>
<dbReference type="Proteomes" id="UP000316649">
    <property type="component" value="Unassembled WGS sequence"/>
</dbReference>
<dbReference type="InterPro" id="IPR035994">
    <property type="entry name" value="Nucleoside_phosphorylase_sf"/>
</dbReference>
<comment type="caution">
    <text evidence="5">The sequence shown here is derived from an EMBL/GenBank/DDBJ whole genome shotgun (WGS) entry which is preliminary data.</text>
</comment>
<feature type="site" description="Important for substrate specificity" evidence="3">
    <location>
        <position position="221"/>
    </location>
</feature>
<dbReference type="EMBL" id="VMNH01000024">
    <property type="protein sequence ID" value="TVO70507.1"/>
    <property type="molecule type" value="Genomic_DNA"/>
</dbReference>
<protein>
    <recommendedName>
        <fullName evidence="3">Probable S-methyl-5'-thioinosine phosphorylase</fullName>
        <ecNumber evidence="3">2.4.2.44</ecNumber>
    </recommendedName>
    <alternativeName>
        <fullName evidence="3">5'-methylthioinosine phosphorylase</fullName>
        <shortName evidence="3">MTI phosphorylase</shortName>
        <shortName evidence="3">MTIP</shortName>
    </alternativeName>
</protein>
<feature type="binding site" evidence="3">
    <location>
        <position position="10"/>
    </location>
    <ligand>
        <name>phosphate</name>
        <dbReference type="ChEBI" id="CHEBI:43474"/>
    </ligand>
</feature>
<dbReference type="Gene3D" id="3.40.50.1580">
    <property type="entry name" value="Nucleoside phosphorylase domain"/>
    <property type="match status" value="1"/>
</dbReference>
<dbReference type="PANTHER" id="PTHR42679">
    <property type="entry name" value="S-METHYL-5'-THIOADENOSINE PHOSPHORYLASE"/>
    <property type="match status" value="1"/>
</dbReference>
<dbReference type="SUPFAM" id="SSF53167">
    <property type="entry name" value="Purine and uridine phosphorylases"/>
    <property type="match status" value="1"/>
</dbReference>
<dbReference type="RefSeq" id="WP_144360221.1">
    <property type="nucleotide sequence ID" value="NZ_VMNH01000024.1"/>
</dbReference>
<dbReference type="InterPro" id="IPR000845">
    <property type="entry name" value="Nucleoside_phosphorylase_d"/>
</dbReference>
<keyword evidence="6" id="KW-1185">Reference proteome</keyword>
<dbReference type="HAMAP" id="MF_01963">
    <property type="entry name" value="MTAP"/>
    <property type="match status" value="1"/>
</dbReference>
<dbReference type="UniPathway" id="UPA00606"/>